<dbReference type="RefSeq" id="WP_256550422.1">
    <property type="nucleotide sequence ID" value="NZ_CP101751.1"/>
</dbReference>
<dbReference type="EMBL" id="CP101751">
    <property type="protein sequence ID" value="UUC44739.1"/>
    <property type="molecule type" value="Genomic_DNA"/>
</dbReference>
<reference evidence="1" key="1">
    <citation type="submission" date="2022-07" db="EMBL/GenBank/DDBJ databases">
        <title>Isolation, identification, and degradation of a PFOSA degrading strain from sewage treatment plant.</title>
        <authorList>
            <person name="Zhang L."/>
            <person name="Huo Y."/>
        </authorList>
    </citation>
    <scope>NUCLEOTIDE SEQUENCE</scope>
    <source>
        <strain evidence="1">C1</strain>
    </source>
</reference>
<accession>A0ABY5IPQ4</accession>
<name>A0ABY5IPQ4_9FLAO</name>
<proteinExistence type="predicted"/>
<evidence type="ECO:0000313" key="2">
    <source>
        <dbReference type="Proteomes" id="UP001059844"/>
    </source>
</evidence>
<gene>
    <name evidence="1" type="ORF">NOX80_14010</name>
</gene>
<dbReference type="Proteomes" id="UP001059844">
    <property type="component" value="Chromosome"/>
</dbReference>
<keyword evidence="2" id="KW-1185">Reference proteome</keyword>
<evidence type="ECO:0008006" key="3">
    <source>
        <dbReference type="Google" id="ProtNLM"/>
    </source>
</evidence>
<protein>
    <recommendedName>
        <fullName evidence="3">Lipoprotein</fullName>
    </recommendedName>
</protein>
<sequence>MRNIIFIILVFVSCSKKTENGIRGNIKAKKLNITEKEFKSQLIKEDFFKYSEQNVDINKIDSLDIYNENTNKFAAIDAEELAEFSFDYFVPQLVKMLSKRNITLIVEKTDNTEKMREISINGEKIILYTEEELDNETFWNSAANNFFKKLNEILKLKKSDERFYLVNGGNDLSTFLLTDHQVELFQRRYESEVSEIPRNP</sequence>
<evidence type="ECO:0000313" key="1">
    <source>
        <dbReference type="EMBL" id="UUC44739.1"/>
    </source>
</evidence>
<organism evidence="1 2">
    <name type="scientific">Flavobacterium cerinum</name>
    <dbReference type="NCBI Taxonomy" id="2502784"/>
    <lineage>
        <taxon>Bacteria</taxon>
        <taxon>Pseudomonadati</taxon>
        <taxon>Bacteroidota</taxon>
        <taxon>Flavobacteriia</taxon>
        <taxon>Flavobacteriales</taxon>
        <taxon>Flavobacteriaceae</taxon>
        <taxon>Flavobacterium</taxon>
    </lineage>
</organism>